<keyword evidence="6 10" id="KW-1133">Transmembrane helix</keyword>
<comment type="subcellular location">
    <subcellularLocation>
        <location evidence="1">Golgi apparatus membrane</location>
        <topology evidence="1">Single-pass type IV membrane protein</topology>
    </subcellularLocation>
</comment>
<dbReference type="SMART" id="SM00397">
    <property type="entry name" value="t_SNARE"/>
    <property type="match status" value="1"/>
</dbReference>
<feature type="transmembrane region" description="Helical" evidence="10">
    <location>
        <begin position="30"/>
        <end position="53"/>
    </location>
</feature>
<dbReference type="InterPro" id="IPR010989">
    <property type="entry name" value="SNARE"/>
</dbReference>
<dbReference type="GO" id="GO:0000139">
    <property type="term" value="C:Golgi membrane"/>
    <property type="evidence" value="ECO:0007669"/>
    <property type="project" value="UniProtKB-SubCell"/>
</dbReference>
<evidence type="ECO:0000256" key="1">
    <source>
        <dbReference type="ARBA" id="ARBA00004409"/>
    </source>
</evidence>
<dbReference type="SUPFAM" id="SSF47661">
    <property type="entry name" value="t-snare proteins"/>
    <property type="match status" value="1"/>
</dbReference>
<evidence type="ECO:0000313" key="13">
    <source>
        <dbReference type="Proteomes" id="UP000716291"/>
    </source>
</evidence>
<dbReference type="GO" id="GO:0006886">
    <property type="term" value="P:intracellular protein transport"/>
    <property type="evidence" value="ECO:0007669"/>
    <property type="project" value="TreeGrafter"/>
</dbReference>
<evidence type="ECO:0000256" key="7">
    <source>
        <dbReference type="ARBA" id="ARBA00023034"/>
    </source>
</evidence>
<evidence type="ECO:0000256" key="10">
    <source>
        <dbReference type="SAM" id="Phobius"/>
    </source>
</evidence>
<dbReference type="GO" id="GO:0006906">
    <property type="term" value="P:vesicle fusion"/>
    <property type="evidence" value="ECO:0007669"/>
    <property type="project" value="TreeGrafter"/>
</dbReference>
<accession>A0A9P6XG13</accession>
<dbReference type="OrthoDB" id="10251371at2759"/>
<dbReference type="PANTHER" id="PTHR19957">
    <property type="entry name" value="SYNTAXIN"/>
    <property type="match status" value="1"/>
</dbReference>
<dbReference type="GO" id="GO:0005484">
    <property type="term" value="F:SNAP receptor activity"/>
    <property type="evidence" value="ECO:0007669"/>
    <property type="project" value="TreeGrafter"/>
</dbReference>
<keyword evidence="9 10" id="KW-0472">Membrane</keyword>
<dbReference type="Gene3D" id="1.20.58.70">
    <property type="match status" value="1"/>
</dbReference>
<reference evidence="12" key="1">
    <citation type="journal article" date="2020" name="Microb. Genom.">
        <title>Genetic diversity of clinical and environmental Mucorales isolates obtained from an investigation of mucormycosis cases among solid organ transplant recipients.</title>
        <authorList>
            <person name="Nguyen M.H."/>
            <person name="Kaul D."/>
            <person name="Muto C."/>
            <person name="Cheng S.J."/>
            <person name="Richter R.A."/>
            <person name="Bruno V.M."/>
            <person name="Liu G."/>
            <person name="Beyhan S."/>
            <person name="Sundermann A.J."/>
            <person name="Mounaud S."/>
            <person name="Pasculle A.W."/>
            <person name="Nierman W.C."/>
            <person name="Driscoll E."/>
            <person name="Cumbie R."/>
            <person name="Clancy C.J."/>
            <person name="Dupont C.L."/>
        </authorList>
    </citation>
    <scope>NUCLEOTIDE SEQUENCE</scope>
    <source>
        <strain evidence="12">GL11</strain>
    </source>
</reference>
<dbReference type="InterPro" id="IPR000727">
    <property type="entry name" value="T_SNARE_dom"/>
</dbReference>
<evidence type="ECO:0000256" key="3">
    <source>
        <dbReference type="ARBA" id="ARBA00022448"/>
    </source>
</evidence>
<sequence>MNLLFSVFICVGGLSGIIGSLFASRRFSKAFSIIVWISCVLSFILYIVSLVLITTKRDSTINSCRVMGFIGIGNPQTIIEPTHISHSSYYTPVKYPGLLTANAGTESECSAQLNLFSILFGVLIFIIGVIQIYFAYVVGIYAKRLKNGARHHRLHAQQIKDFEESRYHINSYARTQHSAPHFSAGMSETEGLIESSDHVIEMSVLPPQWTDIVEEVDEVLDAIKDKSNVKTNLSIIHLIEFLTYSYTVTRLKGMHRKHLLPGFEDKSSDEAAIEALTMEITNEFYRIKQQIQRIRVGRNASDQEDTITRNIQTSLATKVQDVSSQFRKIQSSYLQKMQGQENKKVNILGSSLSNEAAELLLDEDAQIGFTESQLAVLESSENNIDQREREINQIAKSIHQLAEIFRDLQTLVIDQGSMLDRIDYNIEQTNVEVKQAVIELDKGARYQSKTRKRKLMLLLVLIILLLIVILIVKPKKH</sequence>
<dbReference type="InterPro" id="IPR045242">
    <property type="entry name" value="Syntaxin"/>
</dbReference>
<keyword evidence="7" id="KW-0333">Golgi apparatus</keyword>
<dbReference type="AlphaFoldDB" id="A0A9P6XG13"/>
<dbReference type="PANTHER" id="PTHR19957:SF83">
    <property type="entry name" value="SYNTAXIN-16"/>
    <property type="match status" value="1"/>
</dbReference>
<evidence type="ECO:0000256" key="8">
    <source>
        <dbReference type="ARBA" id="ARBA00023054"/>
    </source>
</evidence>
<keyword evidence="13" id="KW-1185">Reference proteome</keyword>
<evidence type="ECO:0000256" key="4">
    <source>
        <dbReference type="ARBA" id="ARBA00022692"/>
    </source>
</evidence>
<gene>
    <name evidence="12" type="ORF">G6F64_002709</name>
</gene>
<dbReference type="GO" id="GO:0000149">
    <property type="term" value="F:SNARE binding"/>
    <property type="evidence" value="ECO:0007669"/>
    <property type="project" value="TreeGrafter"/>
</dbReference>
<evidence type="ECO:0000256" key="6">
    <source>
        <dbReference type="ARBA" id="ARBA00022989"/>
    </source>
</evidence>
<dbReference type="EMBL" id="JAANQT010000243">
    <property type="protein sequence ID" value="KAG1312839.1"/>
    <property type="molecule type" value="Genomic_DNA"/>
</dbReference>
<name>A0A9P6XG13_RHIOR</name>
<evidence type="ECO:0000256" key="2">
    <source>
        <dbReference type="ARBA" id="ARBA00009063"/>
    </source>
</evidence>
<evidence type="ECO:0000313" key="12">
    <source>
        <dbReference type="EMBL" id="KAG1312839.1"/>
    </source>
</evidence>
<protein>
    <recommendedName>
        <fullName evidence="11">t-SNARE coiled-coil homology domain-containing protein</fullName>
    </recommendedName>
</protein>
<dbReference type="CDD" id="cd15845">
    <property type="entry name" value="SNARE_syntaxin16"/>
    <property type="match status" value="1"/>
</dbReference>
<dbReference type="Pfam" id="PF05739">
    <property type="entry name" value="SNARE"/>
    <property type="match status" value="1"/>
</dbReference>
<evidence type="ECO:0000256" key="9">
    <source>
        <dbReference type="ARBA" id="ARBA00023136"/>
    </source>
</evidence>
<organism evidence="12 13">
    <name type="scientific">Rhizopus oryzae</name>
    <name type="common">Mucormycosis agent</name>
    <name type="synonym">Rhizopus arrhizus var. delemar</name>
    <dbReference type="NCBI Taxonomy" id="64495"/>
    <lineage>
        <taxon>Eukaryota</taxon>
        <taxon>Fungi</taxon>
        <taxon>Fungi incertae sedis</taxon>
        <taxon>Mucoromycota</taxon>
        <taxon>Mucoromycotina</taxon>
        <taxon>Mucoromycetes</taxon>
        <taxon>Mucorales</taxon>
        <taxon>Mucorineae</taxon>
        <taxon>Rhizopodaceae</taxon>
        <taxon>Rhizopus</taxon>
    </lineage>
</organism>
<dbReference type="GO" id="GO:0048278">
    <property type="term" value="P:vesicle docking"/>
    <property type="evidence" value="ECO:0007669"/>
    <property type="project" value="TreeGrafter"/>
</dbReference>
<feature type="transmembrane region" description="Helical" evidence="10">
    <location>
        <begin position="6"/>
        <end position="23"/>
    </location>
</feature>
<evidence type="ECO:0000256" key="5">
    <source>
        <dbReference type="ARBA" id="ARBA00022927"/>
    </source>
</evidence>
<feature type="domain" description="T-SNARE coiled-coil homology" evidence="11">
    <location>
        <begin position="381"/>
        <end position="443"/>
    </location>
</feature>
<feature type="transmembrane region" description="Helical" evidence="10">
    <location>
        <begin position="455"/>
        <end position="472"/>
    </location>
</feature>
<keyword evidence="4 10" id="KW-0812">Transmembrane</keyword>
<feature type="transmembrane region" description="Helical" evidence="10">
    <location>
        <begin position="115"/>
        <end position="142"/>
    </location>
</feature>
<keyword evidence="8" id="KW-0175">Coiled coil</keyword>
<comment type="similarity">
    <text evidence="2">Belongs to the syntaxin family.</text>
</comment>
<dbReference type="GO" id="GO:0031201">
    <property type="term" value="C:SNARE complex"/>
    <property type="evidence" value="ECO:0007669"/>
    <property type="project" value="TreeGrafter"/>
</dbReference>
<evidence type="ECO:0000259" key="11">
    <source>
        <dbReference type="PROSITE" id="PS50192"/>
    </source>
</evidence>
<dbReference type="PROSITE" id="PS50192">
    <property type="entry name" value="T_SNARE"/>
    <property type="match status" value="1"/>
</dbReference>
<keyword evidence="5" id="KW-0653">Protein transport</keyword>
<keyword evidence="3" id="KW-0813">Transport</keyword>
<dbReference type="Proteomes" id="UP000716291">
    <property type="component" value="Unassembled WGS sequence"/>
</dbReference>
<proteinExistence type="inferred from homology"/>
<comment type="caution">
    <text evidence="12">The sequence shown here is derived from an EMBL/GenBank/DDBJ whole genome shotgun (WGS) entry which is preliminary data.</text>
</comment>